<sequence>MIIKTLIAISRVLVGGLFIFSGLIKVNDPVGTSIKMQEYFDVFATDISPIFEPLKEISLAIAVFLVVFEVALGVMLLVGWRLKRAVYLLLAMILFFTFLTFYSAYFNKVTDCGCFGDAIKLTPWESFYKDIVLLVMIVFLLVFKEKLPNKRSAFGKWVTMGTLALSLVLAIYAIRNLPFIDFRAFKEGVNIHQAMQPSGELQYSYLMEKDGENHAFDQYPTDDSYTFLEMTLKNPEVLPRISDFAVWNEAGDHTEEILQGKKLLILSSNIEKIGLSVKELDRISALINSFQGTGVSVLLIAASSEEKMKNYLEKKGLRIGYYMADATVVKTIIRSNPGLVFIEEGTILKKYHYRNTPTPEIANNIFSK</sequence>
<dbReference type="KEGG" id="camu:CA2015_2455"/>
<dbReference type="GO" id="GO:0030416">
    <property type="term" value="P:methylamine metabolic process"/>
    <property type="evidence" value="ECO:0007669"/>
    <property type="project" value="InterPro"/>
</dbReference>
<feature type="domain" description="Methylamine utilisation protein MauE" evidence="6">
    <location>
        <begin position="4"/>
        <end position="142"/>
    </location>
</feature>
<accession>A0A0H4PU45</accession>
<dbReference type="GO" id="GO:0016020">
    <property type="term" value="C:membrane"/>
    <property type="evidence" value="ECO:0007669"/>
    <property type="project" value="UniProtKB-SubCell"/>
</dbReference>
<evidence type="ECO:0000256" key="1">
    <source>
        <dbReference type="ARBA" id="ARBA00004141"/>
    </source>
</evidence>
<dbReference type="NCBIfam" id="NF045576">
    <property type="entry name" value="BT_3928_fam"/>
    <property type="match status" value="1"/>
</dbReference>
<dbReference type="PATRIC" id="fig|320787.5.peg.2692"/>
<dbReference type="AlphaFoldDB" id="A0A0H4PU45"/>
<name>A0A0H4PU45_9BACT</name>
<dbReference type="EMBL" id="CP012040">
    <property type="protein sequence ID" value="AKP51867.1"/>
    <property type="molecule type" value="Genomic_DNA"/>
</dbReference>
<evidence type="ECO:0000256" key="3">
    <source>
        <dbReference type="ARBA" id="ARBA00022989"/>
    </source>
</evidence>
<feature type="transmembrane region" description="Helical" evidence="5">
    <location>
        <begin position="155"/>
        <end position="174"/>
    </location>
</feature>
<keyword evidence="4 5" id="KW-0472">Membrane</keyword>
<dbReference type="InterPro" id="IPR009908">
    <property type="entry name" value="Methylamine_util_MauE"/>
</dbReference>
<reference evidence="7 8" key="1">
    <citation type="submission" date="2015-07" db="EMBL/GenBank/DDBJ databases">
        <authorList>
            <person name="Kim K.M."/>
        </authorList>
    </citation>
    <scope>NUCLEOTIDE SEQUENCE [LARGE SCALE GENOMIC DNA]</scope>
    <source>
        <strain evidence="7 8">KCTC 12363</strain>
    </source>
</reference>
<evidence type="ECO:0000259" key="6">
    <source>
        <dbReference type="Pfam" id="PF07291"/>
    </source>
</evidence>
<dbReference type="STRING" id="320787.CA2015_2455"/>
<feature type="transmembrane region" description="Helical" evidence="5">
    <location>
        <begin position="126"/>
        <end position="143"/>
    </location>
</feature>
<dbReference type="OrthoDB" id="9809429at2"/>
<evidence type="ECO:0000256" key="2">
    <source>
        <dbReference type="ARBA" id="ARBA00022692"/>
    </source>
</evidence>
<evidence type="ECO:0000256" key="5">
    <source>
        <dbReference type="SAM" id="Phobius"/>
    </source>
</evidence>
<keyword evidence="8" id="KW-1185">Reference proteome</keyword>
<feature type="transmembrane region" description="Helical" evidence="5">
    <location>
        <begin position="7"/>
        <end position="26"/>
    </location>
</feature>
<organism evidence="7 8">
    <name type="scientific">Cyclobacterium amurskyense</name>
    <dbReference type="NCBI Taxonomy" id="320787"/>
    <lineage>
        <taxon>Bacteria</taxon>
        <taxon>Pseudomonadati</taxon>
        <taxon>Bacteroidota</taxon>
        <taxon>Cytophagia</taxon>
        <taxon>Cytophagales</taxon>
        <taxon>Cyclobacteriaceae</taxon>
        <taxon>Cyclobacterium</taxon>
    </lineage>
</organism>
<dbReference type="Proteomes" id="UP000036520">
    <property type="component" value="Chromosome"/>
</dbReference>
<proteinExistence type="predicted"/>
<feature type="transmembrane region" description="Helical" evidence="5">
    <location>
        <begin position="85"/>
        <end position="106"/>
    </location>
</feature>
<comment type="subcellular location">
    <subcellularLocation>
        <location evidence="1">Membrane</location>
        <topology evidence="1">Multi-pass membrane protein</topology>
    </subcellularLocation>
</comment>
<feature type="transmembrane region" description="Helical" evidence="5">
    <location>
        <begin position="57"/>
        <end position="78"/>
    </location>
</feature>
<dbReference type="RefSeq" id="WP_048642166.1">
    <property type="nucleotide sequence ID" value="NZ_CP012040.1"/>
</dbReference>
<evidence type="ECO:0000313" key="8">
    <source>
        <dbReference type="Proteomes" id="UP000036520"/>
    </source>
</evidence>
<keyword evidence="3 5" id="KW-1133">Transmembrane helix</keyword>
<evidence type="ECO:0000313" key="7">
    <source>
        <dbReference type="EMBL" id="AKP51867.1"/>
    </source>
</evidence>
<evidence type="ECO:0000256" key="4">
    <source>
        <dbReference type="ARBA" id="ARBA00023136"/>
    </source>
</evidence>
<gene>
    <name evidence="7" type="ORF">CA2015_2455</name>
</gene>
<dbReference type="Pfam" id="PF07291">
    <property type="entry name" value="MauE"/>
    <property type="match status" value="1"/>
</dbReference>
<protein>
    <submittedName>
        <fullName evidence="7">DoxX family protein</fullName>
    </submittedName>
</protein>
<keyword evidence="2 5" id="KW-0812">Transmembrane</keyword>